<evidence type="ECO:0000313" key="2">
    <source>
        <dbReference type="EMBL" id="CAI9267493.1"/>
    </source>
</evidence>
<proteinExistence type="predicted"/>
<gene>
    <name evidence="2" type="ORF">LSALG_LOCUS7974</name>
</gene>
<keyword evidence="3" id="KW-1185">Reference proteome</keyword>
<feature type="region of interest" description="Disordered" evidence="1">
    <location>
        <begin position="103"/>
        <end position="131"/>
    </location>
</feature>
<protein>
    <submittedName>
        <fullName evidence="2">Uncharacterized protein</fullName>
    </submittedName>
</protein>
<name>A0AA35VV80_LACSI</name>
<dbReference type="Proteomes" id="UP001177003">
    <property type="component" value="Chromosome 1"/>
</dbReference>
<organism evidence="2 3">
    <name type="scientific">Lactuca saligna</name>
    <name type="common">Willowleaf lettuce</name>
    <dbReference type="NCBI Taxonomy" id="75948"/>
    <lineage>
        <taxon>Eukaryota</taxon>
        <taxon>Viridiplantae</taxon>
        <taxon>Streptophyta</taxon>
        <taxon>Embryophyta</taxon>
        <taxon>Tracheophyta</taxon>
        <taxon>Spermatophyta</taxon>
        <taxon>Magnoliopsida</taxon>
        <taxon>eudicotyledons</taxon>
        <taxon>Gunneridae</taxon>
        <taxon>Pentapetalae</taxon>
        <taxon>asterids</taxon>
        <taxon>campanulids</taxon>
        <taxon>Asterales</taxon>
        <taxon>Asteraceae</taxon>
        <taxon>Cichorioideae</taxon>
        <taxon>Cichorieae</taxon>
        <taxon>Lactucinae</taxon>
        <taxon>Lactuca</taxon>
    </lineage>
</organism>
<evidence type="ECO:0000313" key="3">
    <source>
        <dbReference type="Proteomes" id="UP001177003"/>
    </source>
</evidence>
<dbReference type="AlphaFoldDB" id="A0AA35VV80"/>
<feature type="compositionally biased region" description="Basic and acidic residues" evidence="1">
    <location>
        <begin position="103"/>
        <end position="118"/>
    </location>
</feature>
<evidence type="ECO:0000256" key="1">
    <source>
        <dbReference type="SAM" id="MobiDB-lite"/>
    </source>
</evidence>
<accession>A0AA35VV80</accession>
<dbReference type="EMBL" id="OX465077">
    <property type="protein sequence ID" value="CAI9267493.1"/>
    <property type="molecule type" value="Genomic_DNA"/>
</dbReference>
<sequence>MNTTRVRSRPKPTRPVLLPGRIWDFFSLTRAVSFAGQNGTRPICSGDDGLAEGKKKHVRGWQHTTMASSTALLASSTTLATTIAVVYDHHSSNTHPMVEHRALHDGRRQEEKNKKIQRDGGGGTDMLNIRR</sequence>
<reference evidence="2" key="1">
    <citation type="submission" date="2023-04" db="EMBL/GenBank/DDBJ databases">
        <authorList>
            <person name="Vijverberg K."/>
            <person name="Xiong W."/>
            <person name="Schranz E."/>
        </authorList>
    </citation>
    <scope>NUCLEOTIDE SEQUENCE</scope>
</reference>